<dbReference type="KEGG" id="slan:GV829_05170"/>
<evidence type="ECO:0000313" key="2">
    <source>
        <dbReference type="Proteomes" id="UP000503018"/>
    </source>
</evidence>
<reference evidence="1 2" key="1">
    <citation type="submission" date="2020-01" db="EMBL/GenBank/DDBJ databases">
        <title>Sphingomonas sp. strain CSW-10.</title>
        <authorList>
            <person name="Chen W.-M."/>
        </authorList>
    </citation>
    <scope>NUCLEOTIDE SEQUENCE [LARGE SCALE GENOMIC DNA]</scope>
    <source>
        <strain evidence="1 2">CSW-10</strain>
    </source>
</reference>
<dbReference type="InterPro" id="IPR036412">
    <property type="entry name" value="HAD-like_sf"/>
</dbReference>
<dbReference type="Proteomes" id="UP000503018">
    <property type="component" value="Chromosome"/>
</dbReference>
<dbReference type="RefSeq" id="WP_169944517.1">
    <property type="nucleotide sequence ID" value="NZ_CP053015.1"/>
</dbReference>
<dbReference type="AlphaFoldDB" id="A0A6M4AT83"/>
<keyword evidence="2" id="KW-1185">Reference proteome</keyword>
<keyword evidence="1" id="KW-0378">Hydrolase</keyword>
<dbReference type="CDD" id="cd01427">
    <property type="entry name" value="HAD_like"/>
    <property type="match status" value="1"/>
</dbReference>
<gene>
    <name evidence="1" type="ORF">GV829_05170</name>
</gene>
<sequence length="220" mass="24129">MPRPLIISDCDEVLMHMVVPFGAWLADDHDIEFKLEDATFGNALKRRACGTPLEAAEVWPLLDGFFRHEMHRQTAIAGAVEAMNRLAGIADIVILTNVGPDHQDRRIAQLADIGLNHRVIGNRGPKGEPVAALIAEMQPSVTIFIDDLPQHHSSVASVIPDVWRLHMVGEPVIAPKIPTAKRAHARIDDWASAESWLFDRLTEAVPAPAIARHEPAADPA</sequence>
<proteinExistence type="predicted"/>
<dbReference type="EMBL" id="CP053015">
    <property type="protein sequence ID" value="QJQ31916.1"/>
    <property type="molecule type" value="Genomic_DNA"/>
</dbReference>
<protein>
    <submittedName>
        <fullName evidence="1">HAD family hydrolase</fullName>
    </submittedName>
</protein>
<organism evidence="1 2">
    <name type="scientific">Sphingomonas lacunae</name>
    <dbReference type="NCBI Taxonomy" id="2698828"/>
    <lineage>
        <taxon>Bacteria</taxon>
        <taxon>Pseudomonadati</taxon>
        <taxon>Pseudomonadota</taxon>
        <taxon>Alphaproteobacteria</taxon>
        <taxon>Sphingomonadales</taxon>
        <taxon>Sphingomonadaceae</taxon>
        <taxon>Sphingomonas</taxon>
    </lineage>
</organism>
<dbReference type="GO" id="GO:0016787">
    <property type="term" value="F:hydrolase activity"/>
    <property type="evidence" value="ECO:0007669"/>
    <property type="project" value="UniProtKB-KW"/>
</dbReference>
<evidence type="ECO:0000313" key="1">
    <source>
        <dbReference type="EMBL" id="QJQ31916.1"/>
    </source>
</evidence>
<dbReference type="SUPFAM" id="SSF56784">
    <property type="entry name" value="HAD-like"/>
    <property type="match status" value="1"/>
</dbReference>
<accession>A0A6M4AT83</accession>
<name>A0A6M4AT83_9SPHN</name>